<dbReference type="SUPFAM" id="SSF52980">
    <property type="entry name" value="Restriction endonuclease-like"/>
    <property type="match status" value="1"/>
</dbReference>
<name>A0A518HBN9_9BACT</name>
<keyword evidence="3" id="KW-1185">Reference proteome</keyword>
<dbReference type="InterPro" id="IPR008538">
    <property type="entry name" value="Uma2"/>
</dbReference>
<protein>
    <recommendedName>
        <fullName evidence="1">Putative restriction endonuclease domain-containing protein</fullName>
    </recommendedName>
</protein>
<dbReference type="Pfam" id="PF05685">
    <property type="entry name" value="Uma2"/>
    <property type="match status" value="1"/>
</dbReference>
<dbReference type="PANTHER" id="PTHR35400">
    <property type="entry name" value="SLR1083 PROTEIN"/>
    <property type="match status" value="1"/>
</dbReference>
<dbReference type="Proteomes" id="UP000317835">
    <property type="component" value="Chromosome"/>
</dbReference>
<accession>A0A518HBN9</accession>
<dbReference type="PANTHER" id="PTHR35400:SF3">
    <property type="entry name" value="SLL1072 PROTEIN"/>
    <property type="match status" value="1"/>
</dbReference>
<proteinExistence type="predicted"/>
<evidence type="ECO:0000313" key="3">
    <source>
        <dbReference type="Proteomes" id="UP000317835"/>
    </source>
</evidence>
<evidence type="ECO:0000259" key="1">
    <source>
        <dbReference type="Pfam" id="PF05685"/>
    </source>
</evidence>
<dbReference type="KEGG" id="tpla:ElP_62110"/>
<dbReference type="InterPro" id="IPR012296">
    <property type="entry name" value="Nuclease_put_TT1808"/>
</dbReference>
<dbReference type="AlphaFoldDB" id="A0A518HBN9"/>
<dbReference type="Gene3D" id="3.90.1570.10">
    <property type="entry name" value="tt1808, chain A"/>
    <property type="match status" value="1"/>
</dbReference>
<dbReference type="RefSeq" id="WP_145276616.1">
    <property type="nucleotide sequence ID" value="NZ_CP036426.1"/>
</dbReference>
<dbReference type="EMBL" id="CP036426">
    <property type="protein sequence ID" value="QDV38260.1"/>
    <property type="molecule type" value="Genomic_DNA"/>
</dbReference>
<sequence length="202" mass="22505">MSTQTAQPPGPRATVRPYRLTVRQFLKAVEAGVFPHDVRLELLGGIPVRKMTTYPPHNSTVYRLASALRALVPPEWIIFEEKPIVAGRRWRPMPDISIVRGPIDRLIHDDPRAEGVAIVIEVSDSTYADDRGLKWRRYAASRLASYWIVDLKAGHVEAHSDPTGRGDSARYRATSNFKKGESVPVIIGGVEVGRVAVNDFMP</sequence>
<dbReference type="InterPro" id="IPR011335">
    <property type="entry name" value="Restrct_endonuc-II-like"/>
</dbReference>
<organism evidence="2 3">
    <name type="scientific">Tautonia plasticadhaerens</name>
    <dbReference type="NCBI Taxonomy" id="2527974"/>
    <lineage>
        <taxon>Bacteria</taxon>
        <taxon>Pseudomonadati</taxon>
        <taxon>Planctomycetota</taxon>
        <taxon>Planctomycetia</taxon>
        <taxon>Isosphaerales</taxon>
        <taxon>Isosphaeraceae</taxon>
        <taxon>Tautonia</taxon>
    </lineage>
</organism>
<evidence type="ECO:0000313" key="2">
    <source>
        <dbReference type="EMBL" id="QDV38260.1"/>
    </source>
</evidence>
<gene>
    <name evidence="2" type="ORF">ElP_62110</name>
</gene>
<dbReference type="OrthoDB" id="9789502at2"/>
<feature type="domain" description="Putative restriction endonuclease" evidence="1">
    <location>
        <begin position="30"/>
        <end position="182"/>
    </location>
</feature>
<reference evidence="2 3" key="1">
    <citation type="submission" date="2019-02" db="EMBL/GenBank/DDBJ databases">
        <title>Deep-cultivation of Planctomycetes and their phenomic and genomic characterization uncovers novel biology.</title>
        <authorList>
            <person name="Wiegand S."/>
            <person name="Jogler M."/>
            <person name="Boedeker C."/>
            <person name="Pinto D."/>
            <person name="Vollmers J."/>
            <person name="Rivas-Marin E."/>
            <person name="Kohn T."/>
            <person name="Peeters S.H."/>
            <person name="Heuer A."/>
            <person name="Rast P."/>
            <person name="Oberbeckmann S."/>
            <person name="Bunk B."/>
            <person name="Jeske O."/>
            <person name="Meyerdierks A."/>
            <person name="Storesund J.E."/>
            <person name="Kallscheuer N."/>
            <person name="Luecker S."/>
            <person name="Lage O.M."/>
            <person name="Pohl T."/>
            <person name="Merkel B.J."/>
            <person name="Hornburger P."/>
            <person name="Mueller R.-W."/>
            <person name="Bruemmer F."/>
            <person name="Labrenz M."/>
            <person name="Spormann A.M."/>
            <person name="Op den Camp H."/>
            <person name="Overmann J."/>
            <person name="Amann R."/>
            <person name="Jetten M.S.M."/>
            <person name="Mascher T."/>
            <person name="Medema M.H."/>
            <person name="Devos D.P."/>
            <person name="Kaster A.-K."/>
            <person name="Ovreas L."/>
            <person name="Rohde M."/>
            <person name="Galperin M.Y."/>
            <person name="Jogler C."/>
        </authorList>
    </citation>
    <scope>NUCLEOTIDE SEQUENCE [LARGE SCALE GENOMIC DNA]</scope>
    <source>
        <strain evidence="2 3">ElP</strain>
    </source>
</reference>
<dbReference type="CDD" id="cd06260">
    <property type="entry name" value="DUF820-like"/>
    <property type="match status" value="1"/>
</dbReference>